<protein>
    <recommendedName>
        <fullName evidence="1">Zn(2)-C6 fungal-type domain-containing protein</fullName>
    </recommendedName>
</protein>
<organism evidence="2 3">
    <name type="scientific">Saccharomycodes ludwigii</name>
    <dbReference type="NCBI Taxonomy" id="36035"/>
    <lineage>
        <taxon>Eukaryota</taxon>
        <taxon>Fungi</taxon>
        <taxon>Dikarya</taxon>
        <taxon>Ascomycota</taxon>
        <taxon>Saccharomycotina</taxon>
        <taxon>Saccharomycetes</taxon>
        <taxon>Saccharomycodales</taxon>
        <taxon>Saccharomycodaceae</taxon>
        <taxon>Saccharomycodes</taxon>
    </lineage>
</organism>
<dbReference type="Gene3D" id="4.10.240.10">
    <property type="entry name" value="Zn(2)-C6 fungal-type DNA-binding domain"/>
    <property type="match status" value="1"/>
</dbReference>
<sequence length="276" mass="32806">MEHNNISANNNTVSNITKRKNIIYRKRQTKRTKQLLEKNSNIEIVKNLEIRSKLGCLTCKDRKKKCDELHPKCYNCKKNFLYCRWPKNSLDGSDDGQEDEQNGIFVNCTVDDFTDEYTIVADTSNSSIKTDDEDNNENFLFLYTKKTKPYFYHNLELTTLKYRKIFKDTARIHFNIDEIIEYDKSLAKFPSLEMLRKSDEKFQSLVKNEILKKKNNQLEFNIGNELLNFGVDDKAEDVDQYQNIFKNLLDIKVEPYKEKYRILNFLLIPNYQHLKC</sequence>
<dbReference type="SMART" id="SM00066">
    <property type="entry name" value="GAL4"/>
    <property type="match status" value="1"/>
</dbReference>
<evidence type="ECO:0000313" key="2">
    <source>
        <dbReference type="EMBL" id="SSD61990.1"/>
    </source>
</evidence>
<dbReference type="Proteomes" id="UP000262825">
    <property type="component" value="Unassembled WGS sequence"/>
</dbReference>
<name>A0A376BCY6_9ASCO</name>
<dbReference type="EMBL" id="UFAJ01001043">
    <property type="protein sequence ID" value="SSD61990.1"/>
    <property type="molecule type" value="Genomic_DNA"/>
</dbReference>
<dbReference type="GO" id="GO:0008270">
    <property type="term" value="F:zinc ion binding"/>
    <property type="evidence" value="ECO:0007669"/>
    <property type="project" value="InterPro"/>
</dbReference>
<evidence type="ECO:0000313" key="3">
    <source>
        <dbReference type="Proteomes" id="UP000262825"/>
    </source>
</evidence>
<dbReference type="CDD" id="cd00067">
    <property type="entry name" value="GAL4"/>
    <property type="match status" value="1"/>
</dbReference>
<feature type="domain" description="Zn(2)-C6 fungal-type" evidence="1">
    <location>
        <begin position="55"/>
        <end position="85"/>
    </location>
</feature>
<dbReference type="InterPro" id="IPR052400">
    <property type="entry name" value="Zn2-C6_fungal_TF"/>
</dbReference>
<dbReference type="VEuPathDB" id="FungiDB:SCODWIG_03751"/>
<dbReference type="SUPFAM" id="SSF57701">
    <property type="entry name" value="Zn2/Cys6 DNA-binding domain"/>
    <property type="match status" value="1"/>
</dbReference>
<dbReference type="PROSITE" id="PS00463">
    <property type="entry name" value="ZN2_CY6_FUNGAL_1"/>
    <property type="match status" value="1"/>
</dbReference>
<evidence type="ECO:0000259" key="1">
    <source>
        <dbReference type="PROSITE" id="PS50048"/>
    </source>
</evidence>
<reference evidence="3" key="1">
    <citation type="submission" date="2018-06" db="EMBL/GenBank/DDBJ databases">
        <authorList>
            <person name="Guldener U."/>
        </authorList>
    </citation>
    <scope>NUCLEOTIDE SEQUENCE [LARGE SCALE GENOMIC DNA]</scope>
    <source>
        <strain evidence="3">UTAD17</strain>
    </source>
</reference>
<proteinExistence type="predicted"/>
<accession>A0A376BCY6</accession>
<dbReference type="PANTHER" id="PTHR47657">
    <property type="entry name" value="STEROL REGULATORY ELEMENT-BINDING PROTEIN ECM22"/>
    <property type="match status" value="1"/>
</dbReference>
<keyword evidence="3" id="KW-1185">Reference proteome</keyword>
<dbReference type="Pfam" id="PF00172">
    <property type="entry name" value="Zn_clus"/>
    <property type="match status" value="1"/>
</dbReference>
<dbReference type="PANTHER" id="PTHR47657:SF14">
    <property type="entry name" value="ZN(2)-C6 FUNGAL-TYPE DOMAIN-CONTAINING PROTEIN"/>
    <property type="match status" value="1"/>
</dbReference>
<dbReference type="GO" id="GO:0000981">
    <property type="term" value="F:DNA-binding transcription factor activity, RNA polymerase II-specific"/>
    <property type="evidence" value="ECO:0007669"/>
    <property type="project" value="InterPro"/>
</dbReference>
<dbReference type="AlphaFoldDB" id="A0A376BCY6"/>
<gene>
    <name evidence="2" type="ORF">SCODWIG_03751</name>
</gene>
<dbReference type="PROSITE" id="PS50048">
    <property type="entry name" value="ZN2_CY6_FUNGAL_2"/>
    <property type="match status" value="1"/>
</dbReference>
<dbReference type="InterPro" id="IPR001138">
    <property type="entry name" value="Zn2Cys6_DnaBD"/>
</dbReference>
<dbReference type="InterPro" id="IPR036864">
    <property type="entry name" value="Zn2-C6_fun-type_DNA-bd_sf"/>
</dbReference>